<evidence type="ECO:0008006" key="4">
    <source>
        <dbReference type="Google" id="ProtNLM"/>
    </source>
</evidence>
<feature type="signal peptide" evidence="1">
    <location>
        <begin position="1"/>
        <end position="22"/>
    </location>
</feature>
<feature type="chain" id="PRO_5005502903" description="Secreted protein" evidence="1">
    <location>
        <begin position="23"/>
        <end position="216"/>
    </location>
</feature>
<evidence type="ECO:0000313" key="3">
    <source>
        <dbReference type="Proteomes" id="UP000044841"/>
    </source>
</evidence>
<evidence type="ECO:0000313" key="2">
    <source>
        <dbReference type="EMBL" id="CUA72852.1"/>
    </source>
</evidence>
<proteinExistence type="predicted"/>
<gene>
    <name evidence="2" type="ORF">RSOLAG22IIIB_10363</name>
</gene>
<sequence>MLRLAIFHIFAIALAFSRTVWGVPITDGKNLVARGGTCLVGCTAGTETFGTLTELRDDLEPKLQALDDCYTSGTDPTNVMNEIMVLFNTAGSKIRNLPIDMTGQLNGKASDIIDLWTAILTILAEHFDKWNHKSNLRSRGIGDIFAGLSAQVAAAVAAAQGALTGALGGLQTLGSQILDASKPHWEQLLEQLLGQGLNVLGSLSETINNIHGSITG</sequence>
<keyword evidence="3" id="KW-1185">Reference proteome</keyword>
<reference evidence="2 3" key="1">
    <citation type="submission" date="2015-07" db="EMBL/GenBank/DDBJ databases">
        <authorList>
            <person name="Noorani M."/>
        </authorList>
    </citation>
    <scope>NUCLEOTIDE SEQUENCE [LARGE SCALE GENOMIC DNA]</scope>
    <source>
        <strain evidence="2">BBA 69670</strain>
    </source>
</reference>
<dbReference type="Proteomes" id="UP000044841">
    <property type="component" value="Unassembled WGS sequence"/>
</dbReference>
<evidence type="ECO:0000256" key="1">
    <source>
        <dbReference type="SAM" id="SignalP"/>
    </source>
</evidence>
<name>A0A0K6G3Q5_9AGAM</name>
<organism evidence="2 3">
    <name type="scientific">Rhizoctonia solani</name>
    <dbReference type="NCBI Taxonomy" id="456999"/>
    <lineage>
        <taxon>Eukaryota</taxon>
        <taxon>Fungi</taxon>
        <taxon>Dikarya</taxon>
        <taxon>Basidiomycota</taxon>
        <taxon>Agaricomycotina</taxon>
        <taxon>Agaricomycetes</taxon>
        <taxon>Cantharellales</taxon>
        <taxon>Ceratobasidiaceae</taxon>
        <taxon>Rhizoctonia</taxon>
    </lineage>
</organism>
<keyword evidence="1" id="KW-0732">Signal</keyword>
<protein>
    <recommendedName>
        <fullName evidence="4">Secreted protein</fullName>
    </recommendedName>
</protein>
<dbReference type="AlphaFoldDB" id="A0A0K6G3Q5"/>
<dbReference type="EMBL" id="CYGV01001321">
    <property type="protein sequence ID" value="CUA72852.1"/>
    <property type="molecule type" value="Genomic_DNA"/>
</dbReference>
<accession>A0A0K6G3Q5</accession>